<evidence type="ECO:0000256" key="2">
    <source>
        <dbReference type="ARBA" id="ARBA00038471"/>
    </source>
</evidence>
<organism evidence="5 6">
    <name type="scientific">Stylosanthes scabra</name>
    <dbReference type="NCBI Taxonomy" id="79078"/>
    <lineage>
        <taxon>Eukaryota</taxon>
        <taxon>Viridiplantae</taxon>
        <taxon>Streptophyta</taxon>
        <taxon>Embryophyta</taxon>
        <taxon>Tracheophyta</taxon>
        <taxon>Spermatophyta</taxon>
        <taxon>Magnoliopsida</taxon>
        <taxon>eudicotyledons</taxon>
        <taxon>Gunneridae</taxon>
        <taxon>Pentapetalae</taxon>
        <taxon>rosids</taxon>
        <taxon>fabids</taxon>
        <taxon>Fabales</taxon>
        <taxon>Fabaceae</taxon>
        <taxon>Papilionoideae</taxon>
        <taxon>50 kb inversion clade</taxon>
        <taxon>dalbergioids sensu lato</taxon>
        <taxon>Dalbergieae</taxon>
        <taxon>Pterocarpus clade</taxon>
        <taxon>Stylosanthes</taxon>
    </lineage>
</organism>
<comment type="similarity">
    <text evidence="2">Belongs to the PMEI family.</text>
</comment>
<feature type="signal peptide" evidence="3">
    <location>
        <begin position="1"/>
        <end position="28"/>
    </location>
</feature>
<dbReference type="Gene3D" id="1.20.140.40">
    <property type="entry name" value="Invertase/pectin methylesterase inhibitor family protein"/>
    <property type="match status" value="1"/>
</dbReference>
<comment type="caution">
    <text evidence="5">The sequence shown here is derived from an EMBL/GenBank/DDBJ whole genome shotgun (WGS) entry which is preliminary data.</text>
</comment>
<keyword evidence="6" id="KW-1185">Reference proteome</keyword>
<evidence type="ECO:0000259" key="4">
    <source>
        <dbReference type="SMART" id="SM00856"/>
    </source>
</evidence>
<proteinExistence type="inferred from homology"/>
<dbReference type="NCBIfam" id="TIGR01614">
    <property type="entry name" value="PME_inhib"/>
    <property type="match status" value="1"/>
</dbReference>
<evidence type="ECO:0000313" key="6">
    <source>
        <dbReference type="Proteomes" id="UP001341840"/>
    </source>
</evidence>
<evidence type="ECO:0000313" key="5">
    <source>
        <dbReference type="EMBL" id="MED6156087.1"/>
    </source>
</evidence>
<evidence type="ECO:0000256" key="1">
    <source>
        <dbReference type="ARBA" id="ARBA00022729"/>
    </source>
</evidence>
<gene>
    <name evidence="5" type="ORF">PIB30_011549</name>
</gene>
<accession>A0ABU6U602</accession>
<dbReference type="InterPro" id="IPR051955">
    <property type="entry name" value="PME_Inhibitor"/>
</dbReference>
<protein>
    <recommendedName>
        <fullName evidence="4">Pectinesterase inhibitor domain-containing protein</fullName>
    </recommendedName>
</protein>
<dbReference type="PANTHER" id="PTHR31080:SF112">
    <property type="entry name" value="PLANT INVERTASE_PECTIN METHYLESTERASE INHIBITOR"/>
    <property type="match status" value="1"/>
</dbReference>
<dbReference type="InterPro" id="IPR035513">
    <property type="entry name" value="Invertase/methylesterase_inhib"/>
</dbReference>
<feature type="domain" description="Pectinesterase inhibitor" evidence="4">
    <location>
        <begin position="27"/>
        <end position="185"/>
    </location>
</feature>
<evidence type="ECO:0000256" key="3">
    <source>
        <dbReference type="SAM" id="SignalP"/>
    </source>
</evidence>
<dbReference type="Proteomes" id="UP001341840">
    <property type="component" value="Unassembled WGS sequence"/>
</dbReference>
<dbReference type="SMART" id="SM00856">
    <property type="entry name" value="PMEI"/>
    <property type="match status" value="1"/>
</dbReference>
<name>A0ABU6U602_9FABA</name>
<dbReference type="PANTHER" id="PTHR31080">
    <property type="entry name" value="PECTINESTERASE INHIBITOR-LIKE"/>
    <property type="match status" value="1"/>
</dbReference>
<dbReference type="Pfam" id="PF04043">
    <property type="entry name" value="PMEI"/>
    <property type="match status" value="1"/>
</dbReference>
<dbReference type="CDD" id="cd15798">
    <property type="entry name" value="PMEI-like_3"/>
    <property type="match status" value="1"/>
</dbReference>
<feature type="chain" id="PRO_5046237246" description="Pectinesterase inhibitor domain-containing protein" evidence="3">
    <location>
        <begin position="29"/>
        <end position="200"/>
    </location>
</feature>
<reference evidence="5 6" key="1">
    <citation type="journal article" date="2023" name="Plants (Basel)">
        <title>Bridging the Gap: Combining Genomics and Transcriptomics Approaches to Understand Stylosanthes scabra, an Orphan Legume from the Brazilian Caatinga.</title>
        <authorList>
            <person name="Ferreira-Neto J.R.C."/>
            <person name="da Silva M.D."/>
            <person name="Binneck E."/>
            <person name="de Melo N.F."/>
            <person name="da Silva R.H."/>
            <person name="de Melo A.L.T.M."/>
            <person name="Pandolfi V."/>
            <person name="Bustamante F.O."/>
            <person name="Brasileiro-Vidal A.C."/>
            <person name="Benko-Iseppon A.M."/>
        </authorList>
    </citation>
    <scope>NUCLEOTIDE SEQUENCE [LARGE SCALE GENOMIC DNA]</scope>
    <source>
        <tissue evidence="5">Leaves</tissue>
    </source>
</reference>
<dbReference type="InterPro" id="IPR006501">
    <property type="entry name" value="Pectinesterase_inhib_dom"/>
</dbReference>
<keyword evidence="1 3" id="KW-0732">Signal</keyword>
<dbReference type="EMBL" id="JASCZI010120857">
    <property type="protein sequence ID" value="MED6156087.1"/>
    <property type="molecule type" value="Genomic_DNA"/>
</dbReference>
<dbReference type="SUPFAM" id="SSF101148">
    <property type="entry name" value="Plant invertase/pectin methylesterase inhibitor"/>
    <property type="match status" value="1"/>
</dbReference>
<sequence>MDMQARNHNYHFALLLLFLFLSWYSATAQDLVRSSCAHARYPALCIKTLTPYATPSATALDLAKSAVRVSLAHSRSLSTYVTTLHSQMQQQSSSSAERVALNDCIAQIADSVDEFTRTLSELKNMQVGTTSFQWHMSNAQTWTSTSLTNCYSCMNGFGGVVSKVGLDVKQRVNSLGMLTSNALYLITRIGGAANGVRGGN</sequence>